<dbReference type="InterPro" id="IPR002347">
    <property type="entry name" value="SDR_fam"/>
</dbReference>
<dbReference type="GO" id="GO:0008202">
    <property type="term" value="P:steroid metabolic process"/>
    <property type="evidence" value="ECO:0007669"/>
    <property type="project" value="TreeGrafter"/>
</dbReference>
<dbReference type="GO" id="GO:0016491">
    <property type="term" value="F:oxidoreductase activity"/>
    <property type="evidence" value="ECO:0007669"/>
    <property type="project" value="UniProtKB-KW"/>
</dbReference>
<dbReference type="AlphaFoldDB" id="A0A0K2U7M2"/>
<keyword evidence="1" id="KW-0560">Oxidoreductase</keyword>
<dbReference type="OrthoDB" id="6363507at2759"/>
<evidence type="ECO:0000256" key="1">
    <source>
        <dbReference type="ARBA" id="ARBA00023002"/>
    </source>
</evidence>
<dbReference type="InterPro" id="IPR036291">
    <property type="entry name" value="NAD(P)-bd_dom_sf"/>
</dbReference>
<organism evidence="2">
    <name type="scientific">Lepeophtheirus salmonis</name>
    <name type="common">Salmon louse</name>
    <name type="synonym">Caligus salmonis</name>
    <dbReference type="NCBI Taxonomy" id="72036"/>
    <lineage>
        <taxon>Eukaryota</taxon>
        <taxon>Metazoa</taxon>
        <taxon>Ecdysozoa</taxon>
        <taxon>Arthropoda</taxon>
        <taxon>Crustacea</taxon>
        <taxon>Multicrustacea</taxon>
        <taxon>Hexanauplia</taxon>
        <taxon>Copepoda</taxon>
        <taxon>Siphonostomatoida</taxon>
        <taxon>Caligidae</taxon>
        <taxon>Lepeophtheirus</taxon>
    </lineage>
</organism>
<dbReference type="EMBL" id="HACA01016684">
    <property type="protein sequence ID" value="CDW34045.1"/>
    <property type="molecule type" value="Transcribed_RNA"/>
</dbReference>
<dbReference type="PANTHER" id="PTHR43313:SF36">
    <property type="entry name" value="D-BETA-HYDROXYBUTYRATE DEHYDROGENASE, MITOCHONDRIAL"/>
    <property type="match status" value="1"/>
</dbReference>
<sequence length="266" mass="29838">GLYALINNAGICICGEFEWQTWSQLENQVNVNLLGALRVTKHCLPLLKAGQGRILNVSSVAGLYGYPGLSAYCATKHAIEGMSTVIREELAKFNVNVITIQPGDFSKATHLLDNHHRNMNEMWGEMSDASREEYKEYFITYHNGVAKSGMTRKKMKPMSYLPDSLMRGFENALLTKVPDDNYLLLPTLYSQIKMITLSLLPLRLSQYLVSRRYRHSLPPVNNNPYLLRESVRSSSCSVISYDTASTKSYGSTISVSSLHTSSSIRL</sequence>
<dbReference type="SUPFAM" id="SSF51735">
    <property type="entry name" value="NAD(P)-binding Rossmann-fold domains"/>
    <property type="match status" value="1"/>
</dbReference>
<feature type="non-terminal residue" evidence="2">
    <location>
        <position position="1"/>
    </location>
</feature>
<dbReference type="PROSITE" id="PS00061">
    <property type="entry name" value="ADH_SHORT"/>
    <property type="match status" value="1"/>
</dbReference>
<dbReference type="Pfam" id="PF00106">
    <property type="entry name" value="adh_short"/>
    <property type="match status" value="1"/>
</dbReference>
<name>A0A0K2U7M2_LEPSM</name>
<protein>
    <submittedName>
        <fullName evidence="2">Uncharacterized protein</fullName>
    </submittedName>
</protein>
<evidence type="ECO:0000313" key="2">
    <source>
        <dbReference type="EMBL" id="CDW34045.1"/>
    </source>
</evidence>
<dbReference type="PANTHER" id="PTHR43313">
    <property type="entry name" value="SHORT-CHAIN DEHYDROGENASE/REDUCTASE FAMILY 9C"/>
    <property type="match status" value="1"/>
</dbReference>
<dbReference type="PRINTS" id="PR00081">
    <property type="entry name" value="GDHRDH"/>
</dbReference>
<accession>A0A0K2U7M2</accession>
<dbReference type="InterPro" id="IPR020904">
    <property type="entry name" value="Sc_DH/Rdtase_CS"/>
</dbReference>
<proteinExistence type="predicted"/>
<reference evidence="2" key="1">
    <citation type="submission" date="2014-05" db="EMBL/GenBank/DDBJ databases">
        <authorList>
            <person name="Chronopoulou M."/>
        </authorList>
    </citation>
    <scope>NUCLEOTIDE SEQUENCE</scope>
    <source>
        <tissue evidence="2">Whole organism</tissue>
    </source>
</reference>
<dbReference type="Gene3D" id="3.40.50.720">
    <property type="entry name" value="NAD(P)-binding Rossmann-like Domain"/>
    <property type="match status" value="1"/>
</dbReference>